<feature type="signal peptide" evidence="2">
    <location>
        <begin position="1"/>
        <end position="33"/>
    </location>
</feature>
<keyword evidence="4" id="KW-1185">Reference proteome</keyword>
<accession>A0A8J4XT46</accession>
<feature type="region of interest" description="Disordered" evidence="1">
    <location>
        <begin position="98"/>
        <end position="151"/>
    </location>
</feature>
<sequence length="151" mass="15998">MTLNLARLVLILHSSSKALILATSLSVRALSMALDPPDGKRPGTHRLRTGRSCPLPTTSSHWCTGHTELGREHSLTVLLSPVGRGGPTWVPTLILAVRSSRKSQSKRSTGPGSPSKLLVNSQPYSQPATQPATQPASQPDSAPDSQRGQPV</sequence>
<dbReference type="Proteomes" id="UP000770661">
    <property type="component" value="Unassembled WGS sequence"/>
</dbReference>
<dbReference type="AlphaFoldDB" id="A0A8J4XT46"/>
<name>A0A8J4XT46_CHIOP</name>
<dbReference type="EMBL" id="JACEEZ010020616">
    <property type="protein sequence ID" value="KAG0714336.1"/>
    <property type="molecule type" value="Genomic_DNA"/>
</dbReference>
<evidence type="ECO:0000256" key="2">
    <source>
        <dbReference type="SAM" id="SignalP"/>
    </source>
</evidence>
<evidence type="ECO:0000313" key="4">
    <source>
        <dbReference type="Proteomes" id="UP000770661"/>
    </source>
</evidence>
<comment type="caution">
    <text evidence="3">The sequence shown here is derived from an EMBL/GenBank/DDBJ whole genome shotgun (WGS) entry which is preliminary data.</text>
</comment>
<gene>
    <name evidence="3" type="ORF">GWK47_001603</name>
</gene>
<evidence type="ECO:0000256" key="1">
    <source>
        <dbReference type="SAM" id="MobiDB-lite"/>
    </source>
</evidence>
<evidence type="ECO:0008006" key="5">
    <source>
        <dbReference type="Google" id="ProtNLM"/>
    </source>
</evidence>
<evidence type="ECO:0000313" key="3">
    <source>
        <dbReference type="EMBL" id="KAG0714336.1"/>
    </source>
</evidence>
<organism evidence="3 4">
    <name type="scientific">Chionoecetes opilio</name>
    <name type="common">Atlantic snow crab</name>
    <name type="synonym">Cancer opilio</name>
    <dbReference type="NCBI Taxonomy" id="41210"/>
    <lineage>
        <taxon>Eukaryota</taxon>
        <taxon>Metazoa</taxon>
        <taxon>Ecdysozoa</taxon>
        <taxon>Arthropoda</taxon>
        <taxon>Crustacea</taxon>
        <taxon>Multicrustacea</taxon>
        <taxon>Malacostraca</taxon>
        <taxon>Eumalacostraca</taxon>
        <taxon>Eucarida</taxon>
        <taxon>Decapoda</taxon>
        <taxon>Pleocyemata</taxon>
        <taxon>Brachyura</taxon>
        <taxon>Eubrachyura</taxon>
        <taxon>Majoidea</taxon>
        <taxon>Majidae</taxon>
        <taxon>Chionoecetes</taxon>
    </lineage>
</organism>
<feature type="chain" id="PRO_5035258262" description="Secreted protein" evidence="2">
    <location>
        <begin position="34"/>
        <end position="151"/>
    </location>
</feature>
<reference evidence="3" key="1">
    <citation type="submission" date="2020-07" db="EMBL/GenBank/DDBJ databases">
        <title>The High-quality genome of the commercially important snow crab, Chionoecetes opilio.</title>
        <authorList>
            <person name="Jeong J.-H."/>
            <person name="Ryu S."/>
        </authorList>
    </citation>
    <scope>NUCLEOTIDE SEQUENCE</scope>
    <source>
        <strain evidence="3">MADBK_172401_WGS</strain>
        <tissue evidence="3">Digestive gland</tissue>
    </source>
</reference>
<feature type="compositionally biased region" description="Polar residues" evidence="1">
    <location>
        <begin position="118"/>
        <end position="151"/>
    </location>
</feature>
<protein>
    <recommendedName>
        <fullName evidence="5">Secreted protein</fullName>
    </recommendedName>
</protein>
<keyword evidence="2" id="KW-0732">Signal</keyword>
<proteinExistence type="predicted"/>